<dbReference type="GO" id="GO:0022900">
    <property type="term" value="P:electron transport chain"/>
    <property type="evidence" value="ECO:0007669"/>
    <property type="project" value="InterPro"/>
</dbReference>
<dbReference type="STRING" id="415747.SAMN03097708_01626"/>
<dbReference type="InterPro" id="IPR002321">
    <property type="entry name" value="Cyt_c_II"/>
</dbReference>
<gene>
    <name evidence="1" type="ORF">SAMN03097708_01626</name>
</gene>
<dbReference type="SUPFAM" id="SSF48695">
    <property type="entry name" value="Multiheme cytochromes"/>
    <property type="match status" value="1"/>
</dbReference>
<accession>A0A1G5Q8J2</accession>
<dbReference type="InterPro" id="IPR036280">
    <property type="entry name" value="Multihaem_cyt_sf"/>
</dbReference>
<organism evidence="1 2">
    <name type="scientific">Thiohalomonas denitrificans</name>
    <dbReference type="NCBI Taxonomy" id="415747"/>
    <lineage>
        <taxon>Bacteria</taxon>
        <taxon>Pseudomonadati</taxon>
        <taxon>Pseudomonadota</taxon>
        <taxon>Gammaproteobacteria</taxon>
        <taxon>Thiohalomonadales</taxon>
        <taxon>Thiohalomonadaceae</taxon>
        <taxon>Thiohalomonas</taxon>
    </lineage>
</organism>
<dbReference type="Proteomes" id="UP000199648">
    <property type="component" value="Unassembled WGS sequence"/>
</dbReference>
<reference evidence="1 2" key="1">
    <citation type="submission" date="2016-10" db="EMBL/GenBank/DDBJ databases">
        <authorList>
            <person name="de Groot N.N."/>
        </authorList>
    </citation>
    <scope>NUCLEOTIDE SEQUENCE [LARGE SCALE GENOMIC DNA]</scope>
    <source>
        <strain evidence="1 2">HLD2</strain>
    </source>
</reference>
<evidence type="ECO:0000313" key="2">
    <source>
        <dbReference type="Proteomes" id="UP000199648"/>
    </source>
</evidence>
<dbReference type="AlphaFoldDB" id="A0A1G5Q8J2"/>
<dbReference type="PROSITE" id="PS51009">
    <property type="entry name" value="CYTCII"/>
    <property type="match status" value="1"/>
</dbReference>
<dbReference type="GO" id="GO:0005506">
    <property type="term" value="F:iron ion binding"/>
    <property type="evidence" value="ECO:0007669"/>
    <property type="project" value="InterPro"/>
</dbReference>
<dbReference type="EMBL" id="FMWD01000004">
    <property type="protein sequence ID" value="SCZ58174.1"/>
    <property type="molecule type" value="Genomic_DNA"/>
</dbReference>
<protein>
    <submittedName>
        <fullName evidence="1">Uncharacterized protein</fullName>
    </submittedName>
</protein>
<dbReference type="SUPFAM" id="SSF47175">
    <property type="entry name" value="Cytochromes"/>
    <property type="match status" value="1"/>
</dbReference>
<dbReference type="GO" id="GO:0020037">
    <property type="term" value="F:heme binding"/>
    <property type="evidence" value="ECO:0007669"/>
    <property type="project" value="InterPro"/>
</dbReference>
<dbReference type="GO" id="GO:0009055">
    <property type="term" value="F:electron transfer activity"/>
    <property type="evidence" value="ECO:0007669"/>
    <property type="project" value="InterPro"/>
</dbReference>
<name>A0A1G5Q8J2_9GAMM</name>
<dbReference type="InterPro" id="IPR010980">
    <property type="entry name" value="Cyt_c/b562"/>
</dbReference>
<keyword evidence="2" id="KW-1185">Reference proteome</keyword>
<proteinExistence type="predicted"/>
<sequence>MVSFLIVATVSAAGAKEVVVRLPPESLANWYKPQNERQVWLHTMFGLREAMQAVEYYTDTGNRDRAIHWSERLHDLYTEIPRMVPEWQIEVEPETMERLVTAVRSADKTETEAALRRLDTTCDGCHSDFQATAAALYRSPDYGNVSVADGHGGETTYPEAMRQISRSLNDVKIALKDGFPRRAQAAVATLRSELDRLSGSCASCHRDSAPRERIFAHTPDLLDNLHTVLEGTDRSAQGRLLGELGVTVCARCHSVHRTLGDLRDEIER</sequence>
<evidence type="ECO:0000313" key="1">
    <source>
        <dbReference type="EMBL" id="SCZ58174.1"/>
    </source>
</evidence>